<dbReference type="OrthoDB" id="18087at2759"/>
<dbReference type="PANTHER" id="PTHR13112:SF0">
    <property type="entry name" value="FI21285P1"/>
    <property type="match status" value="1"/>
</dbReference>
<evidence type="ECO:0000313" key="8">
    <source>
        <dbReference type="EMBL" id="KAJ5388881.1"/>
    </source>
</evidence>
<dbReference type="SMART" id="SM00360">
    <property type="entry name" value="RRM"/>
    <property type="match status" value="1"/>
</dbReference>
<feature type="region of interest" description="Disordered" evidence="6">
    <location>
        <begin position="515"/>
        <end position="615"/>
    </location>
</feature>
<dbReference type="InterPro" id="IPR012677">
    <property type="entry name" value="Nucleotide-bd_a/b_plait_sf"/>
</dbReference>
<evidence type="ECO:0000256" key="1">
    <source>
        <dbReference type="ARBA" id="ARBA00004123"/>
    </source>
</evidence>
<keyword evidence="4" id="KW-0539">Nucleus</keyword>
<dbReference type="FunFam" id="3.30.70.330:FF:000797">
    <property type="entry name" value="Nonsense-mediated mRNA decay protein Upf3, putative"/>
    <property type="match status" value="1"/>
</dbReference>
<dbReference type="InterPro" id="IPR039722">
    <property type="entry name" value="Upf3"/>
</dbReference>
<dbReference type="PANTHER" id="PTHR13112">
    <property type="entry name" value="UPF3 REGULATOR OF NONSENSE TRANSCRIPTS-LIKE PROTEIN"/>
    <property type="match status" value="1"/>
</dbReference>
<name>A0A9X0B5K0_9EURO</name>
<comment type="caution">
    <text evidence="8">The sequence shown here is derived from an EMBL/GenBank/DDBJ whole genome shotgun (WGS) entry which is preliminary data.</text>
</comment>
<dbReference type="Proteomes" id="UP001147747">
    <property type="component" value="Unassembled WGS sequence"/>
</dbReference>
<keyword evidence="3" id="KW-0866">Nonsense-mediated mRNA decay</keyword>
<dbReference type="PROSITE" id="PS50102">
    <property type="entry name" value="RRM"/>
    <property type="match status" value="1"/>
</dbReference>
<comment type="subcellular location">
    <subcellularLocation>
        <location evidence="1">Nucleus</location>
    </subcellularLocation>
</comment>
<organism evidence="8 9">
    <name type="scientific">Penicillium cosmopolitanum</name>
    <dbReference type="NCBI Taxonomy" id="1131564"/>
    <lineage>
        <taxon>Eukaryota</taxon>
        <taxon>Fungi</taxon>
        <taxon>Dikarya</taxon>
        <taxon>Ascomycota</taxon>
        <taxon>Pezizomycotina</taxon>
        <taxon>Eurotiomycetes</taxon>
        <taxon>Eurotiomycetidae</taxon>
        <taxon>Eurotiales</taxon>
        <taxon>Aspergillaceae</taxon>
        <taxon>Penicillium</taxon>
    </lineage>
</organism>
<feature type="compositionally biased region" description="Low complexity" evidence="6">
    <location>
        <begin position="417"/>
        <end position="450"/>
    </location>
</feature>
<dbReference type="RefSeq" id="XP_056486679.1">
    <property type="nucleotide sequence ID" value="XM_056636059.1"/>
</dbReference>
<keyword evidence="5" id="KW-0694">RNA-binding</keyword>
<gene>
    <name evidence="8" type="ORF">N7509_011422</name>
</gene>
<evidence type="ECO:0000256" key="5">
    <source>
        <dbReference type="PROSITE-ProRule" id="PRU00176"/>
    </source>
</evidence>
<dbReference type="GeneID" id="81375039"/>
<evidence type="ECO:0000313" key="9">
    <source>
        <dbReference type="Proteomes" id="UP001147747"/>
    </source>
</evidence>
<feature type="compositionally biased region" description="Basic and acidic residues" evidence="6">
    <location>
        <begin position="390"/>
        <end position="404"/>
    </location>
</feature>
<reference evidence="8" key="2">
    <citation type="journal article" date="2023" name="IMA Fungus">
        <title>Comparative genomic study of the Penicillium genus elucidates a diverse pangenome and 15 lateral gene transfer events.</title>
        <authorList>
            <person name="Petersen C."/>
            <person name="Sorensen T."/>
            <person name="Nielsen M.R."/>
            <person name="Sondergaard T.E."/>
            <person name="Sorensen J.L."/>
            <person name="Fitzpatrick D.A."/>
            <person name="Frisvad J.C."/>
            <person name="Nielsen K.L."/>
        </authorList>
    </citation>
    <scope>NUCLEOTIDE SEQUENCE</scope>
    <source>
        <strain evidence="8">IBT 29677</strain>
    </source>
</reference>
<evidence type="ECO:0000256" key="4">
    <source>
        <dbReference type="ARBA" id="ARBA00023242"/>
    </source>
</evidence>
<dbReference type="Pfam" id="PF00076">
    <property type="entry name" value="RRM_1"/>
    <property type="match status" value="1"/>
</dbReference>
<reference evidence="8" key="1">
    <citation type="submission" date="2022-12" db="EMBL/GenBank/DDBJ databases">
        <authorList>
            <person name="Petersen C."/>
        </authorList>
    </citation>
    <scope>NUCLEOTIDE SEQUENCE</scope>
    <source>
        <strain evidence="8">IBT 29677</strain>
    </source>
</reference>
<dbReference type="FunFam" id="3.30.70.330:FF:000637">
    <property type="entry name" value="Nonsense-mediated mRNA decay protein Upf3, putative"/>
    <property type="match status" value="1"/>
</dbReference>
<dbReference type="GO" id="GO:0005730">
    <property type="term" value="C:nucleolus"/>
    <property type="evidence" value="ECO:0007669"/>
    <property type="project" value="TreeGrafter"/>
</dbReference>
<feature type="compositionally biased region" description="Basic and acidic residues" evidence="6">
    <location>
        <begin position="586"/>
        <end position="615"/>
    </location>
</feature>
<dbReference type="Gene3D" id="3.30.70.330">
    <property type="match status" value="2"/>
</dbReference>
<dbReference type="EMBL" id="JAPZBU010000009">
    <property type="protein sequence ID" value="KAJ5388881.1"/>
    <property type="molecule type" value="Genomic_DNA"/>
</dbReference>
<comment type="similarity">
    <text evidence="2">Belongs to the RENT3 family.</text>
</comment>
<dbReference type="Pfam" id="PF03467">
    <property type="entry name" value="Smg4_UPF3"/>
    <property type="match status" value="2"/>
</dbReference>
<dbReference type="SUPFAM" id="SSF54928">
    <property type="entry name" value="RNA-binding domain, RBD"/>
    <property type="match status" value="2"/>
</dbReference>
<dbReference type="GO" id="GO:0000184">
    <property type="term" value="P:nuclear-transcribed mRNA catabolic process, nonsense-mediated decay"/>
    <property type="evidence" value="ECO:0007669"/>
    <property type="project" value="UniProtKB-KW"/>
</dbReference>
<evidence type="ECO:0000256" key="6">
    <source>
        <dbReference type="SAM" id="MobiDB-lite"/>
    </source>
</evidence>
<dbReference type="AlphaFoldDB" id="A0A9X0B5K0"/>
<dbReference type="GO" id="GO:0003729">
    <property type="term" value="F:mRNA binding"/>
    <property type="evidence" value="ECO:0007669"/>
    <property type="project" value="TreeGrafter"/>
</dbReference>
<evidence type="ECO:0000256" key="2">
    <source>
        <dbReference type="ARBA" id="ARBA00005991"/>
    </source>
</evidence>
<keyword evidence="9" id="KW-1185">Reference proteome</keyword>
<dbReference type="GO" id="GO:0045727">
    <property type="term" value="P:positive regulation of translation"/>
    <property type="evidence" value="ECO:0007669"/>
    <property type="project" value="TreeGrafter"/>
</dbReference>
<feature type="compositionally biased region" description="Basic and acidic residues" evidence="6">
    <location>
        <begin position="517"/>
        <end position="559"/>
    </location>
</feature>
<feature type="compositionally biased region" description="Polar residues" evidence="6">
    <location>
        <begin position="16"/>
        <end position="25"/>
    </location>
</feature>
<evidence type="ECO:0000256" key="3">
    <source>
        <dbReference type="ARBA" id="ARBA00023161"/>
    </source>
</evidence>
<protein>
    <recommendedName>
        <fullName evidence="7">RRM domain-containing protein</fullName>
    </recommendedName>
</protein>
<sequence>MTQSGKATAGVLQIPATATQKSGSTKKTPKPPAPRLKLLIRRLPPGLTQVELETALGDEWKTGAGKVDWLQYKPGKVSKELVTMTMTITMNIQQELTKAPLFYSPAKPSRPSRAYLHLTSNEHVTPLSDRVRQTSFQDARHTSNDPVLLGPPSLEFAPYAKTPSHRIRKDARQGTIDQDPDFIAFLESLTQPIAKPAPVDSTENEEKKAAILTTPLVQYIKDKKASKAKESASSKSKHGRGEKESKQEKVQAKKLLQRPDKEAATTTTSEKKAKGDKVGKESSKAAKQATTTTKSGKASATTTPKESTNATGPERKRERGNVAAAAKILQRDLGLSSASGTGGRRRGKGGSTEAGTPKNESSRDSSVPGPGPAAEGSKKETNKSGKNAAKAKDAAKDTAKEAEASSRTSEAQPPPSTANANTSTNNAPAKQAKGAKGKPAANPAPTATQAFLKHANPSQGVTEPLLEEAFGVFGSVARVEIDKKKGFGYVDFAEPEGLQKAMAASPVTVGQSQVVVLERKANPGGEKTRKGRGEGATKKDAGGGKDVGGKDGPVKDVPVKDGAGAGSGNTGSSRGSRGGRGNRNKAKGDGKGEGKREAKGEKGEKGAEKSVKPSE</sequence>
<dbReference type="CDD" id="cd00590">
    <property type="entry name" value="RRM_SF"/>
    <property type="match status" value="1"/>
</dbReference>
<feature type="compositionally biased region" description="Basic and acidic residues" evidence="6">
    <location>
        <begin position="239"/>
        <end position="284"/>
    </location>
</feature>
<dbReference type="InterPro" id="IPR005120">
    <property type="entry name" value="UPF3_dom"/>
</dbReference>
<feature type="region of interest" description="Disordered" evidence="6">
    <location>
        <begin position="1"/>
        <end position="33"/>
    </location>
</feature>
<evidence type="ECO:0000259" key="7">
    <source>
        <dbReference type="PROSITE" id="PS50102"/>
    </source>
</evidence>
<dbReference type="InterPro" id="IPR000504">
    <property type="entry name" value="RRM_dom"/>
</dbReference>
<feature type="domain" description="RRM" evidence="7">
    <location>
        <begin position="448"/>
        <end position="514"/>
    </location>
</feature>
<dbReference type="CDD" id="cd12455">
    <property type="entry name" value="RRM_like_Smg4_UPF3"/>
    <property type="match status" value="1"/>
</dbReference>
<dbReference type="InterPro" id="IPR035979">
    <property type="entry name" value="RBD_domain_sf"/>
</dbReference>
<proteinExistence type="inferred from homology"/>
<dbReference type="GO" id="GO:0005737">
    <property type="term" value="C:cytoplasm"/>
    <property type="evidence" value="ECO:0007669"/>
    <property type="project" value="TreeGrafter"/>
</dbReference>
<feature type="compositionally biased region" description="Low complexity" evidence="6">
    <location>
        <begin position="285"/>
        <end position="303"/>
    </location>
</feature>
<accession>A0A9X0B5K0</accession>
<feature type="region of interest" description="Disordered" evidence="6">
    <location>
        <begin position="224"/>
        <end position="456"/>
    </location>
</feature>